<feature type="domain" description="RNase H type-1" evidence="1">
    <location>
        <begin position="3"/>
        <end position="96"/>
    </location>
</feature>
<dbReference type="InterPro" id="IPR044730">
    <property type="entry name" value="RNase_H-like_dom_plant"/>
</dbReference>
<gene>
    <name evidence="2" type="ORF">SO802_021586</name>
</gene>
<evidence type="ECO:0000313" key="3">
    <source>
        <dbReference type="Proteomes" id="UP001459277"/>
    </source>
</evidence>
<dbReference type="PANTHER" id="PTHR47723:SF21">
    <property type="entry name" value="POLYNUCLEOTIDYL TRANSFERASE, RIBONUCLEASE H-LIKE SUPERFAMILY PROTEIN"/>
    <property type="match status" value="1"/>
</dbReference>
<dbReference type="EMBL" id="JAZDWU010000007">
    <property type="protein sequence ID" value="KAK9996900.1"/>
    <property type="molecule type" value="Genomic_DNA"/>
</dbReference>
<evidence type="ECO:0000313" key="2">
    <source>
        <dbReference type="EMBL" id="KAK9996900.1"/>
    </source>
</evidence>
<dbReference type="PANTHER" id="PTHR47723">
    <property type="entry name" value="OS05G0353850 PROTEIN"/>
    <property type="match status" value="1"/>
</dbReference>
<dbReference type="AlphaFoldDB" id="A0AAW2CK82"/>
<protein>
    <recommendedName>
        <fullName evidence="1">RNase H type-1 domain-containing protein</fullName>
    </recommendedName>
</protein>
<sequence length="124" mass="13293">MAALCRKIKAPLQVLEVEAKAYEAGMLLARHLGLHGGVLEGDSLTISNVLKGISVPPTSVAAIVEGIHVLGSEINVNFSYVRRSGNKPAHILARQALSFVNDVIWIEEIPCCIQQALIQDVIGL</sequence>
<dbReference type="CDD" id="cd06222">
    <property type="entry name" value="RNase_H_like"/>
    <property type="match status" value="1"/>
</dbReference>
<evidence type="ECO:0000259" key="1">
    <source>
        <dbReference type="Pfam" id="PF13456"/>
    </source>
</evidence>
<reference evidence="2 3" key="1">
    <citation type="submission" date="2024-01" db="EMBL/GenBank/DDBJ databases">
        <title>A telomere-to-telomere, gap-free genome of sweet tea (Lithocarpus litseifolius).</title>
        <authorList>
            <person name="Zhou J."/>
        </authorList>
    </citation>
    <scope>NUCLEOTIDE SEQUENCE [LARGE SCALE GENOMIC DNA]</scope>
    <source>
        <strain evidence="2">Zhou-2022a</strain>
        <tissue evidence="2">Leaf</tissue>
    </source>
</reference>
<dbReference type="InterPro" id="IPR053151">
    <property type="entry name" value="RNase_H-like"/>
</dbReference>
<dbReference type="InterPro" id="IPR012337">
    <property type="entry name" value="RNaseH-like_sf"/>
</dbReference>
<dbReference type="InterPro" id="IPR002156">
    <property type="entry name" value="RNaseH_domain"/>
</dbReference>
<accession>A0AAW2CK82</accession>
<comment type="caution">
    <text evidence="2">The sequence shown here is derived from an EMBL/GenBank/DDBJ whole genome shotgun (WGS) entry which is preliminary data.</text>
</comment>
<dbReference type="Pfam" id="PF13456">
    <property type="entry name" value="RVT_3"/>
    <property type="match status" value="1"/>
</dbReference>
<organism evidence="2 3">
    <name type="scientific">Lithocarpus litseifolius</name>
    <dbReference type="NCBI Taxonomy" id="425828"/>
    <lineage>
        <taxon>Eukaryota</taxon>
        <taxon>Viridiplantae</taxon>
        <taxon>Streptophyta</taxon>
        <taxon>Embryophyta</taxon>
        <taxon>Tracheophyta</taxon>
        <taxon>Spermatophyta</taxon>
        <taxon>Magnoliopsida</taxon>
        <taxon>eudicotyledons</taxon>
        <taxon>Gunneridae</taxon>
        <taxon>Pentapetalae</taxon>
        <taxon>rosids</taxon>
        <taxon>fabids</taxon>
        <taxon>Fagales</taxon>
        <taxon>Fagaceae</taxon>
        <taxon>Lithocarpus</taxon>
    </lineage>
</organism>
<dbReference type="InterPro" id="IPR036397">
    <property type="entry name" value="RNaseH_sf"/>
</dbReference>
<keyword evidence="3" id="KW-1185">Reference proteome</keyword>
<dbReference type="GO" id="GO:0004523">
    <property type="term" value="F:RNA-DNA hybrid ribonuclease activity"/>
    <property type="evidence" value="ECO:0007669"/>
    <property type="project" value="InterPro"/>
</dbReference>
<proteinExistence type="predicted"/>
<name>A0AAW2CK82_9ROSI</name>
<dbReference type="GO" id="GO:0003676">
    <property type="term" value="F:nucleic acid binding"/>
    <property type="evidence" value="ECO:0007669"/>
    <property type="project" value="InterPro"/>
</dbReference>
<dbReference type="SUPFAM" id="SSF53098">
    <property type="entry name" value="Ribonuclease H-like"/>
    <property type="match status" value="1"/>
</dbReference>
<dbReference type="Proteomes" id="UP001459277">
    <property type="component" value="Unassembled WGS sequence"/>
</dbReference>
<dbReference type="Gene3D" id="3.30.420.10">
    <property type="entry name" value="Ribonuclease H-like superfamily/Ribonuclease H"/>
    <property type="match status" value="1"/>
</dbReference>